<dbReference type="Gene3D" id="1.10.1660.10">
    <property type="match status" value="1"/>
</dbReference>
<protein>
    <submittedName>
        <fullName evidence="4">Effector-binding domain-containing protein</fullName>
    </submittedName>
</protein>
<dbReference type="OrthoDB" id="9773308at2"/>
<dbReference type="InterPro" id="IPR011256">
    <property type="entry name" value="Reg_factor_effector_dom_sf"/>
</dbReference>
<dbReference type="PROSITE" id="PS50937">
    <property type="entry name" value="HTH_MERR_2"/>
    <property type="match status" value="1"/>
</dbReference>
<dbReference type="SMART" id="SM00871">
    <property type="entry name" value="AraC_E_bind"/>
    <property type="match status" value="1"/>
</dbReference>
<sequence>MFKIGDFSKLNKISIKTLRYYDEIGLLKPTKIDTESGYRYYSANQILRLNKIVALKSLGFSLNEITEIISNDLSSDIVISMLNSKRLEIEENIEKEKAKISGLNLLMKQIQEDDSIMLKYDIVIKNIDSFKVASVRNVIDDYSKQHSLWFELNNYLNSCNAKLGTRCASIYHDTGYKEKDVDIEVVKEVLTSTPENDKVKVYDMPEVETMACTIHKGSYENFSLAYTAILKWIEENSYTITGPNREIYIEGEWSKSNPDDYITEIQIPVKKA</sequence>
<dbReference type="GO" id="GO:0003700">
    <property type="term" value="F:DNA-binding transcription factor activity"/>
    <property type="evidence" value="ECO:0007669"/>
    <property type="project" value="InterPro"/>
</dbReference>
<dbReference type="STRING" id="1121302.SAMN02745163_00843"/>
<dbReference type="Gene3D" id="3.20.80.10">
    <property type="entry name" value="Regulatory factor, effector binding domain"/>
    <property type="match status" value="1"/>
</dbReference>
<dbReference type="InterPro" id="IPR009061">
    <property type="entry name" value="DNA-bd_dom_put_sf"/>
</dbReference>
<feature type="coiled-coil region" evidence="2">
    <location>
        <begin position="79"/>
        <end position="113"/>
    </location>
</feature>
<dbReference type="Pfam" id="PF13411">
    <property type="entry name" value="MerR_1"/>
    <property type="match status" value="1"/>
</dbReference>
<reference evidence="4 5" key="1">
    <citation type="submission" date="2016-11" db="EMBL/GenBank/DDBJ databases">
        <authorList>
            <person name="Jaros S."/>
            <person name="Januszkiewicz K."/>
            <person name="Wedrychowicz H."/>
        </authorList>
    </citation>
    <scope>NUCLEOTIDE SEQUENCE [LARGE SCALE GENOMIC DNA]</scope>
    <source>
        <strain evidence="4 5">DSM 21758</strain>
    </source>
</reference>
<evidence type="ECO:0000259" key="3">
    <source>
        <dbReference type="PROSITE" id="PS50937"/>
    </source>
</evidence>
<dbReference type="InterPro" id="IPR010499">
    <property type="entry name" value="AraC_E-bd"/>
</dbReference>
<feature type="domain" description="HTH merR-type" evidence="3">
    <location>
        <begin position="1"/>
        <end position="71"/>
    </location>
</feature>
<dbReference type="InterPro" id="IPR000551">
    <property type="entry name" value="MerR-type_HTH_dom"/>
</dbReference>
<evidence type="ECO:0000256" key="2">
    <source>
        <dbReference type="SAM" id="Coils"/>
    </source>
</evidence>
<dbReference type="CDD" id="cd01107">
    <property type="entry name" value="HTH_BmrR"/>
    <property type="match status" value="1"/>
</dbReference>
<dbReference type="EMBL" id="FQZB01000005">
    <property type="protein sequence ID" value="SHI84281.1"/>
    <property type="molecule type" value="Genomic_DNA"/>
</dbReference>
<dbReference type="RefSeq" id="WP_072985429.1">
    <property type="nucleotide sequence ID" value="NZ_FQZB01000005.1"/>
</dbReference>
<dbReference type="SUPFAM" id="SSF55136">
    <property type="entry name" value="Probable bacterial effector-binding domain"/>
    <property type="match status" value="1"/>
</dbReference>
<evidence type="ECO:0000256" key="1">
    <source>
        <dbReference type="ARBA" id="ARBA00023125"/>
    </source>
</evidence>
<gene>
    <name evidence="4" type="ORF">SAMN02745163_00843</name>
</gene>
<keyword evidence="2" id="KW-0175">Coiled coil</keyword>
<keyword evidence="5" id="KW-1185">Reference proteome</keyword>
<dbReference type="InterPro" id="IPR029442">
    <property type="entry name" value="GyrI-like"/>
</dbReference>
<dbReference type="GO" id="GO:0003677">
    <property type="term" value="F:DNA binding"/>
    <property type="evidence" value="ECO:0007669"/>
    <property type="project" value="UniProtKB-KW"/>
</dbReference>
<dbReference type="Proteomes" id="UP000184310">
    <property type="component" value="Unassembled WGS sequence"/>
</dbReference>
<dbReference type="Pfam" id="PF06445">
    <property type="entry name" value="GyrI-like"/>
    <property type="match status" value="1"/>
</dbReference>
<dbReference type="SUPFAM" id="SSF46955">
    <property type="entry name" value="Putative DNA-binding domain"/>
    <property type="match status" value="1"/>
</dbReference>
<dbReference type="SMART" id="SM00422">
    <property type="entry name" value="HTH_MERR"/>
    <property type="match status" value="1"/>
</dbReference>
<keyword evidence="1" id="KW-0238">DNA-binding</keyword>
<organism evidence="4 5">
    <name type="scientific">Clostridium cavendishii DSM 21758</name>
    <dbReference type="NCBI Taxonomy" id="1121302"/>
    <lineage>
        <taxon>Bacteria</taxon>
        <taxon>Bacillati</taxon>
        <taxon>Bacillota</taxon>
        <taxon>Clostridia</taxon>
        <taxon>Eubacteriales</taxon>
        <taxon>Clostridiaceae</taxon>
        <taxon>Clostridium</taxon>
    </lineage>
</organism>
<dbReference type="PANTHER" id="PTHR30204">
    <property type="entry name" value="REDOX-CYCLING DRUG-SENSING TRANSCRIPTIONAL ACTIVATOR SOXR"/>
    <property type="match status" value="1"/>
</dbReference>
<dbReference type="InterPro" id="IPR047057">
    <property type="entry name" value="MerR_fam"/>
</dbReference>
<name>A0A1M6EFR3_9CLOT</name>
<proteinExistence type="predicted"/>
<dbReference type="AlphaFoldDB" id="A0A1M6EFR3"/>
<dbReference type="PANTHER" id="PTHR30204:SF97">
    <property type="entry name" value="MERR FAMILY REGULATORY PROTEIN"/>
    <property type="match status" value="1"/>
</dbReference>
<evidence type="ECO:0000313" key="5">
    <source>
        <dbReference type="Proteomes" id="UP000184310"/>
    </source>
</evidence>
<accession>A0A1M6EFR3</accession>
<evidence type="ECO:0000313" key="4">
    <source>
        <dbReference type="EMBL" id="SHI84281.1"/>
    </source>
</evidence>